<gene>
    <name evidence="1" type="ORF">CROQUDRAFT_666951</name>
</gene>
<accession>A0A9P6N4U3</accession>
<organism evidence="1 2">
    <name type="scientific">Cronartium quercuum f. sp. fusiforme G11</name>
    <dbReference type="NCBI Taxonomy" id="708437"/>
    <lineage>
        <taxon>Eukaryota</taxon>
        <taxon>Fungi</taxon>
        <taxon>Dikarya</taxon>
        <taxon>Basidiomycota</taxon>
        <taxon>Pucciniomycotina</taxon>
        <taxon>Pucciniomycetes</taxon>
        <taxon>Pucciniales</taxon>
        <taxon>Coleosporiaceae</taxon>
        <taxon>Cronartium</taxon>
    </lineage>
</organism>
<dbReference type="Proteomes" id="UP000886653">
    <property type="component" value="Unassembled WGS sequence"/>
</dbReference>
<protein>
    <submittedName>
        <fullName evidence="1">Uncharacterized protein</fullName>
    </submittedName>
</protein>
<dbReference type="EMBL" id="MU167873">
    <property type="protein sequence ID" value="KAG0139050.1"/>
    <property type="molecule type" value="Genomic_DNA"/>
</dbReference>
<sequence length="119" mass="13164">MSQHDLTYHNISVLSAHNACVLFCKCKDRSQAGSFINMGIGPTGQIYLNCTRKDPRKGFKGGCGFFAWLEVYLSQCAIENVPIIITLLPSLWCKIKSIPSTPTRPVFGFFQSGGLCMLQ</sequence>
<reference evidence="1" key="1">
    <citation type="submission" date="2013-11" db="EMBL/GenBank/DDBJ databases">
        <title>Genome sequence of the fusiform rust pathogen reveals effectors for host alternation and coevolution with pine.</title>
        <authorList>
            <consortium name="DOE Joint Genome Institute"/>
            <person name="Smith K."/>
            <person name="Pendleton A."/>
            <person name="Kubisiak T."/>
            <person name="Anderson C."/>
            <person name="Salamov A."/>
            <person name="Aerts A."/>
            <person name="Riley R."/>
            <person name="Clum A."/>
            <person name="Lindquist E."/>
            <person name="Ence D."/>
            <person name="Campbell M."/>
            <person name="Kronenberg Z."/>
            <person name="Feau N."/>
            <person name="Dhillon B."/>
            <person name="Hamelin R."/>
            <person name="Burleigh J."/>
            <person name="Smith J."/>
            <person name="Yandell M."/>
            <person name="Nelson C."/>
            <person name="Grigoriev I."/>
            <person name="Davis J."/>
        </authorList>
    </citation>
    <scope>NUCLEOTIDE SEQUENCE</scope>
    <source>
        <strain evidence="1">G11</strain>
    </source>
</reference>
<name>A0A9P6N4U3_9BASI</name>
<evidence type="ECO:0000313" key="2">
    <source>
        <dbReference type="Proteomes" id="UP000886653"/>
    </source>
</evidence>
<evidence type="ECO:0000313" key="1">
    <source>
        <dbReference type="EMBL" id="KAG0139050.1"/>
    </source>
</evidence>
<dbReference type="AlphaFoldDB" id="A0A9P6N4U3"/>
<comment type="caution">
    <text evidence="1">The sequence shown here is derived from an EMBL/GenBank/DDBJ whole genome shotgun (WGS) entry which is preliminary data.</text>
</comment>
<keyword evidence="2" id="KW-1185">Reference proteome</keyword>
<proteinExistence type="predicted"/>